<name>A0A0L0SQZ4_ALLM3</name>
<gene>
    <name evidence="1" type="ORF">AMAG_10592</name>
</gene>
<dbReference type="VEuPathDB" id="FungiDB:AMAG_10592"/>
<organism evidence="1 2">
    <name type="scientific">Allomyces macrogynus (strain ATCC 38327)</name>
    <name type="common">Allomyces javanicus var. macrogynus</name>
    <dbReference type="NCBI Taxonomy" id="578462"/>
    <lineage>
        <taxon>Eukaryota</taxon>
        <taxon>Fungi</taxon>
        <taxon>Fungi incertae sedis</taxon>
        <taxon>Blastocladiomycota</taxon>
        <taxon>Blastocladiomycetes</taxon>
        <taxon>Blastocladiales</taxon>
        <taxon>Blastocladiaceae</taxon>
        <taxon>Allomyces</taxon>
    </lineage>
</organism>
<accession>A0A0L0SQZ4</accession>
<evidence type="ECO:0000313" key="1">
    <source>
        <dbReference type="EMBL" id="KNE64927.1"/>
    </source>
</evidence>
<dbReference type="Proteomes" id="UP000054350">
    <property type="component" value="Unassembled WGS sequence"/>
</dbReference>
<dbReference type="OrthoDB" id="432970at2759"/>
<dbReference type="EMBL" id="GG745346">
    <property type="protein sequence ID" value="KNE64927.1"/>
    <property type="molecule type" value="Genomic_DNA"/>
</dbReference>
<sequence length="222" mass="25460">MALPVRALQPGRRDMSFLGFLLVLPRKLLNPMADMPPGVARPSTKWADGMKPSKAAEWFVDCFRMRMHDDAVWARSKYHHVYSSSPIATMRDFLVFCNLAVDRGMIPKNLPWSVVLDKADETLMIPFAKRDAKVKYGDEYFFAELGGGRSLRATGTAVYGFWFQEICPSAVQFKETNRAFPKDASLFDDQARFARVGGIKRWKQLHGSLEMQFKKRGRQWNE</sequence>
<keyword evidence="2" id="KW-1185">Reference proteome</keyword>
<protein>
    <submittedName>
        <fullName evidence="1">Uncharacterized protein</fullName>
    </submittedName>
</protein>
<reference evidence="1 2" key="1">
    <citation type="submission" date="2009-11" db="EMBL/GenBank/DDBJ databases">
        <title>Annotation of Allomyces macrogynus ATCC 38327.</title>
        <authorList>
            <consortium name="The Broad Institute Genome Sequencing Platform"/>
            <person name="Russ C."/>
            <person name="Cuomo C."/>
            <person name="Burger G."/>
            <person name="Gray M.W."/>
            <person name="Holland P.W.H."/>
            <person name="King N."/>
            <person name="Lang F.B.F."/>
            <person name="Roger A.J."/>
            <person name="Ruiz-Trillo I."/>
            <person name="Young S.K."/>
            <person name="Zeng Q."/>
            <person name="Gargeya S."/>
            <person name="Fitzgerald M."/>
            <person name="Haas B."/>
            <person name="Abouelleil A."/>
            <person name="Alvarado L."/>
            <person name="Arachchi H.M."/>
            <person name="Berlin A."/>
            <person name="Chapman S.B."/>
            <person name="Gearin G."/>
            <person name="Goldberg J."/>
            <person name="Griggs A."/>
            <person name="Gujja S."/>
            <person name="Hansen M."/>
            <person name="Heiman D."/>
            <person name="Howarth C."/>
            <person name="Larimer J."/>
            <person name="Lui A."/>
            <person name="MacDonald P.J.P."/>
            <person name="McCowen C."/>
            <person name="Montmayeur A."/>
            <person name="Murphy C."/>
            <person name="Neiman D."/>
            <person name="Pearson M."/>
            <person name="Priest M."/>
            <person name="Roberts A."/>
            <person name="Saif S."/>
            <person name="Shea T."/>
            <person name="Sisk P."/>
            <person name="Stolte C."/>
            <person name="Sykes S."/>
            <person name="Wortman J."/>
            <person name="Nusbaum C."/>
            <person name="Birren B."/>
        </authorList>
    </citation>
    <scope>NUCLEOTIDE SEQUENCE [LARGE SCALE GENOMIC DNA]</scope>
    <source>
        <strain evidence="1 2">ATCC 38327</strain>
    </source>
</reference>
<evidence type="ECO:0000313" key="2">
    <source>
        <dbReference type="Proteomes" id="UP000054350"/>
    </source>
</evidence>
<proteinExistence type="predicted"/>
<dbReference type="AlphaFoldDB" id="A0A0L0SQZ4"/>
<reference evidence="2" key="2">
    <citation type="submission" date="2009-11" db="EMBL/GenBank/DDBJ databases">
        <title>The Genome Sequence of Allomyces macrogynus strain ATCC 38327.</title>
        <authorList>
            <consortium name="The Broad Institute Genome Sequencing Platform"/>
            <person name="Russ C."/>
            <person name="Cuomo C."/>
            <person name="Shea T."/>
            <person name="Young S.K."/>
            <person name="Zeng Q."/>
            <person name="Koehrsen M."/>
            <person name="Haas B."/>
            <person name="Borodovsky M."/>
            <person name="Guigo R."/>
            <person name="Alvarado L."/>
            <person name="Berlin A."/>
            <person name="Borenstein D."/>
            <person name="Chen Z."/>
            <person name="Engels R."/>
            <person name="Freedman E."/>
            <person name="Gellesch M."/>
            <person name="Goldberg J."/>
            <person name="Griggs A."/>
            <person name="Gujja S."/>
            <person name="Heiman D."/>
            <person name="Hepburn T."/>
            <person name="Howarth C."/>
            <person name="Jen D."/>
            <person name="Larson L."/>
            <person name="Lewis B."/>
            <person name="Mehta T."/>
            <person name="Park D."/>
            <person name="Pearson M."/>
            <person name="Roberts A."/>
            <person name="Saif S."/>
            <person name="Shenoy N."/>
            <person name="Sisk P."/>
            <person name="Stolte C."/>
            <person name="Sykes S."/>
            <person name="Walk T."/>
            <person name="White J."/>
            <person name="Yandava C."/>
            <person name="Burger G."/>
            <person name="Gray M.W."/>
            <person name="Holland P.W.H."/>
            <person name="King N."/>
            <person name="Lang F.B.F."/>
            <person name="Roger A.J."/>
            <person name="Ruiz-Trillo I."/>
            <person name="Lander E."/>
            <person name="Nusbaum C."/>
        </authorList>
    </citation>
    <scope>NUCLEOTIDE SEQUENCE [LARGE SCALE GENOMIC DNA]</scope>
    <source>
        <strain evidence="2">ATCC 38327</strain>
    </source>
</reference>